<dbReference type="InterPro" id="IPR021139">
    <property type="entry name" value="NYN"/>
</dbReference>
<evidence type="ECO:0000259" key="2">
    <source>
        <dbReference type="Pfam" id="PF01936"/>
    </source>
</evidence>
<evidence type="ECO:0000313" key="3">
    <source>
        <dbReference type="EMBL" id="JAU12694.1"/>
    </source>
</evidence>
<accession>A0A1J3D1C8</accession>
<dbReference type="AlphaFoldDB" id="A0A1J3D1C8"/>
<dbReference type="Pfam" id="PF01936">
    <property type="entry name" value="NYN"/>
    <property type="match status" value="1"/>
</dbReference>
<dbReference type="EMBL" id="GEVI01019626">
    <property type="protein sequence ID" value="JAU12694.1"/>
    <property type="molecule type" value="Transcribed_RNA"/>
</dbReference>
<evidence type="ECO:0000256" key="1">
    <source>
        <dbReference type="SAM" id="MobiDB-lite"/>
    </source>
</evidence>
<feature type="compositionally biased region" description="Gly residues" evidence="1">
    <location>
        <begin position="1"/>
        <end position="16"/>
    </location>
</feature>
<organism evidence="3">
    <name type="scientific">Noccaea caerulescens</name>
    <name type="common">Alpine penny-cress</name>
    <name type="synonym">Thlaspi caerulescens</name>
    <dbReference type="NCBI Taxonomy" id="107243"/>
    <lineage>
        <taxon>Eukaryota</taxon>
        <taxon>Viridiplantae</taxon>
        <taxon>Streptophyta</taxon>
        <taxon>Embryophyta</taxon>
        <taxon>Tracheophyta</taxon>
        <taxon>Spermatophyta</taxon>
        <taxon>Magnoliopsida</taxon>
        <taxon>eudicotyledons</taxon>
        <taxon>Gunneridae</taxon>
        <taxon>Pentapetalae</taxon>
        <taxon>rosids</taxon>
        <taxon>malvids</taxon>
        <taxon>Brassicales</taxon>
        <taxon>Brassicaceae</taxon>
        <taxon>Coluteocarpeae</taxon>
        <taxon>Noccaea</taxon>
    </lineage>
</organism>
<dbReference type="Gene3D" id="3.40.50.1010">
    <property type="entry name" value="5'-nuclease"/>
    <property type="match status" value="1"/>
</dbReference>
<name>A0A1J3D1C8_NOCCA</name>
<feature type="region of interest" description="Disordered" evidence="1">
    <location>
        <begin position="1"/>
        <end position="20"/>
    </location>
</feature>
<reference evidence="3" key="1">
    <citation type="submission" date="2016-07" db="EMBL/GenBank/DDBJ databases">
        <title>De novo transcriptome assembly of four accessions of the metal hyperaccumulator plant Noccaea caerulescens.</title>
        <authorList>
            <person name="Blande D."/>
            <person name="Halimaa P."/>
            <person name="Tervahauta A.I."/>
            <person name="Aarts M.G."/>
            <person name="Karenlampi S.O."/>
        </authorList>
    </citation>
    <scope>NUCLEOTIDE SEQUENCE</scope>
</reference>
<proteinExistence type="predicted"/>
<feature type="domain" description="NYN" evidence="2">
    <location>
        <begin position="23"/>
        <end position="172"/>
    </location>
</feature>
<protein>
    <recommendedName>
        <fullName evidence="2">NYN domain-containing protein</fullName>
    </recommendedName>
</protein>
<sequence length="215" mass="23809">MLVGFGRGSQGRGGRGPPVPEPVAMIWDGESLPVGGGGTYETLVPRLNSSLQLYNGNYNITEIFIAAGADSGFTEARIRRIESGGCRVHFTPVPKMSLRCDECSDPFRRSAEQPYHRLKRMKEQADRVLVGDMMMNAHATRPGVGAVLVVTRDKDFMYAAHDLQVAGFRVLAAVDEDSYGDLYPWEMVNTSSADWIWRQMQSGNNVPRRSGNRII</sequence>
<dbReference type="GO" id="GO:0004540">
    <property type="term" value="F:RNA nuclease activity"/>
    <property type="evidence" value="ECO:0007669"/>
    <property type="project" value="InterPro"/>
</dbReference>
<gene>
    <name evidence="3" type="ORF">GA_TR7897_c0_g1_i1_g.25543</name>
</gene>